<dbReference type="Proteomes" id="UP000249340">
    <property type="component" value="Chromosome"/>
</dbReference>
<evidence type="ECO:0000256" key="3">
    <source>
        <dbReference type="ARBA" id="ARBA00022827"/>
    </source>
</evidence>
<dbReference type="SUPFAM" id="SSF51905">
    <property type="entry name" value="FAD/NAD(P)-binding domain"/>
    <property type="match status" value="1"/>
</dbReference>
<feature type="domain" description="FAD/NAD(P)-binding" evidence="6">
    <location>
        <begin position="12"/>
        <end position="298"/>
    </location>
</feature>
<feature type="region of interest" description="Disordered" evidence="5">
    <location>
        <begin position="387"/>
        <end position="406"/>
    </location>
</feature>
<dbReference type="PANTHER" id="PTHR43557">
    <property type="entry name" value="APOPTOSIS-INDUCING FACTOR 1"/>
    <property type="match status" value="1"/>
</dbReference>
<feature type="domain" description="Reductase C-terminal" evidence="7">
    <location>
        <begin position="321"/>
        <end position="404"/>
    </location>
</feature>
<sequence length="406" mass="42224">MGRVAEATGKDRIVIVGAGMAGAQTAAALRQQGWTGRLTLLGDEPHPPYDRPPLSKDVLLGKADSTAFDLDWAALDVELLTGRRALRLDGAARTVHTDAGPVGYDRLVAATGATAVPLPGTQGVPGVHLLRTADDALALRTALRPGVRVVIVGAGWIGAETATAARQLGCAVTVVEAADQPLAGALPADLGRLTRDWYAAAGVELRTGAAVASVEPGAVHLADATRLAADVVVVGIGARPATGWLHGSGVDLDGGGAVLADARLRTTLPGVHAVGDCASFPSARFATRLTVQHWDNAMLGARTVAADLLGPDAPPYDPVPYFWSEQFGRMVQYTGHHPSADRLLWRGTPEDASWTVLWLRGDVPVALLAVDRPRDLVQGRRLIERSTPVDPAAAADPGTPLKSAAR</sequence>
<dbReference type="GO" id="GO:0016651">
    <property type="term" value="F:oxidoreductase activity, acting on NAD(P)H"/>
    <property type="evidence" value="ECO:0007669"/>
    <property type="project" value="TreeGrafter"/>
</dbReference>
<evidence type="ECO:0000259" key="7">
    <source>
        <dbReference type="Pfam" id="PF14759"/>
    </source>
</evidence>
<dbReference type="Gene3D" id="3.50.50.60">
    <property type="entry name" value="FAD/NAD(P)-binding domain"/>
    <property type="match status" value="2"/>
</dbReference>
<dbReference type="Gene3D" id="3.30.390.30">
    <property type="match status" value="1"/>
</dbReference>
<dbReference type="EMBL" id="CP031264">
    <property type="protein sequence ID" value="AXI77111.1"/>
    <property type="molecule type" value="Genomic_DNA"/>
</dbReference>
<protein>
    <submittedName>
        <fullName evidence="8">NAD(P)/FAD-dependent oxidoreductase</fullName>
    </submittedName>
</protein>
<evidence type="ECO:0000256" key="2">
    <source>
        <dbReference type="ARBA" id="ARBA00022630"/>
    </source>
</evidence>
<dbReference type="InterPro" id="IPR050446">
    <property type="entry name" value="FAD-oxidoreductase/Apoptosis"/>
</dbReference>
<keyword evidence="3" id="KW-0274">FAD</keyword>
<evidence type="ECO:0000313" key="8">
    <source>
        <dbReference type="EMBL" id="AXI77111.1"/>
    </source>
</evidence>
<accession>A0A345STQ6</accession>
<evidence type="ECO:0000313" key="9">
    <source>
        <dbReference type="Proteomes" id="UP000249340"/>
    </source>
</evidence>
<dbReference type="Pfam" id="PF14759">
    <property type="entry name" value="Reductase_C"/>
    <property type="match status" value="1"/>
</dbReference>
<keyword evidence="4" id="KW-0560">Oxidoreductase</keyword>
<evidence type="ECO:0000256" key="5">
    <source>
        <dbReference type="SAM" id="MobiDB-lite"/>
    </source>
</evidence>
<dbReference type="Pfam" id="PF07992">
    <property type="entry name" value="Pyr_redox_2"/>
    <property type="match status" value="1"/>
</dbReference>
<reference evidence="9" key="1">
    <citation type="submission" date="2018-07" db="EMBL/GenBank/DDBJ databases">
        <title>Streptacidiphilus bronchialis DSM 106435 chromosome.</title>
        <authorList>
            <person name="Batra D."/>
            <person name="Gulvik C.A."/>
        </authorList>
    </citation>
    <scope>NUCLEOTIDE SEQUENCE [LARGE SCALE GENOMIC DNA]</scope>
    <source>
        <strain evidence="9">DSM 106435</strain>
    </source>
</reference>
<dbReference type="GO" id="GO:0005737">
    <property type="term" value="C:cytoplasm"/>
    <property type="evidence" value="ECO:0007669"/>
    <property type="project" value="TreeGrafter"/>
</dbReference>
<dbReference type="InterPro" id="IPR023753">
    <property type="entry name" value="FAD/NAD-binding_dom"/>
</dbReference>
<gene>
    <name evidence="8" type="ORF">C7M71_006285</name>
</gene>
<organism evidence="8 9">
    <name type="scientific">Peterkaempfera bronchialis</name>
    <dbReference type="NCBI Taxonomy" id="2126346"/>
    <lineage>
        <taxon>Bacteria</taxon>
        <taxon>Bacillati</taxon>
        <taxon>Actinomycetota</taxon>
        <taxon>Actinomycetes</taxon>
        <taxon>Kitasatosporales</taxon>
        <taxon>Streptomycetaceae</taxon>
        <taxon>Peterkaempfera</taxon>
    </lineage>
</organism>
<comment type="cofactor">
    <cofactor evidence="1">
        <name>FAD</name>
        <dbReference type="ChEBI" id="CHEBI:57692"/>
    </cofactor>
</comment>
<dbReference type="InterPro" id="IPR016156">
    <property type="entry name" value="FAD/NAD-linked_Rdtase_dimer_sf"/>
</dbReference>
<dbReference type="OrthoDB" id="3846278at2"/>
<dbReference type="PANTHER" id="PTHR43557:SF2">
    <property type="entry name" value="RIESKE DOMAIN-CONTAINING PROTEIN-RELATED"/>
    <property type="match status" value="1"/>
</dbReference>
<keyword evidence="2" id="KW-0285">Flavoprotein</keyword>
<evidence type="ECO:0000259" key="6">
    <source>
        <dbReference type="Pfam" id="PF07992"/>
    </source>
</evidence>
<dbReference type="PRINTS" id="PR00368">
    <property type="entry name" value="FADPNR"/>
</dbReference>
<dbReference type="InterPro" id="IPR028202">
    <property type="entry name" value="Reductase_C"/>
</dbReference>
<dbReference type="KEGG" id="stri:C7M71_006285"/>
<dbReference type="AlphaFoldDB" id="A0A345STQ6"/>
<evidence type="ECO:0000256" key="1">
    <source>
        <dbReference type="ARBA" id="ARBA00001974"/>
    </source>
</evidence>
<name>A0A345STQ6_9ACTN</name>
<evidence type="ECO:0000256" key="4">
    <source>
        <dbReference type="ARBA" id="ARBA00023002"/>
    </source>
</evidence>
<dbReference type="InterPro" id="IPR036188">
    <property type="entry name" value="FAD/NAD-bd_sf"/>
</dbReference>
<dbReference type="PRINTS" id="PR00469">
    <property type="entry name" value="PNDRDTASEII"/>
</dbReference>
<dbReference type="SUPFAM" id="SSF55424">
    <property type="entry name" value="FAD/NAD-linked reductases, dimerisation (C-terminal) domain"/>
    <property type="match status" value="1"/>
</dbReference>
<proteinExistence type="predicted"/>
<keyword evidence="9" id="KW-1185">Reference proteome</keyword>